<evidence type="ECO:0000313" key="3">
    <source>
        <dbReference type="Proteomes" id="UP001190700"/>
    </source>
</evidence>
<accession>A0AAE0FH78</accession>
<dbReference type="AlphaFoldDB" id="A0AAE0FH78"/>
<evidence type="ECO:0000313" key="2">
    <source>
        <dbReference type="EMBL" id="KAK3259236.1"/>
    </source>
</evidence>
<dbReference type="Proteomes" id="UP001190700">
    <property type="component" value="Unassembled WGS sequence"/>
</dbReference>
<keyword evidence="3" id="KW-1185">Reference proteome</keyword>
<reference evidence="2 3" key="1">
    <citation type="journal article" date="2015" name="Genome Biol. Evol.">
        <title>Comparative Genomics of a Bacterivorous Green Alga Reveals Evolutionary Causalities and Consequences of Phago-Mixotrophic Mode of Nutrition.</title>
        <authorList>
            <person name="Burns J.A."/>
            <person name="Paasch A."/>
            <person name="Narechania A."/>
            <person name="Kim E."/>
        </authorList>
    </citation>
    <scope>NUCLEOTIDE SEQUENCE [LARGE SCALE GENOMIC DNA]</scope>
    <source>
        <strain evidence="2 3">PLY_AMNH</strain>
    </source>
</reference>
<sequence>MRPLHGDGAVEKYVAGKIAAEAEQHPSMEPYAATLEATREECDMIWEFEGVTGRPQDPTGEEDTNVPPYSPNDPFSGVEASAETPPEDLGESELQNLTGVPQRAVDAYRSAAPARRQKRNRDRGARQRGEEARGNQGQTNTEEASMNMASARHNEVTRILYEAIRVRRTEASPIWITHHAGLDGTNRPGTAQREDVDEIHLIEVAFTWDTRWYMSLHEKLNKYEPLMELLRAKGYTVLFHPMVFGTTGSVYEHNERVLSQHFGFKRKEAEALLRKISSTSVEWAAKMLILHNKSEKEKALKNSKKPP</sequence>
<organism evidence="2 3">
    <name type="scientific">Cymbomonas tetramitiformis</name>
    <dbReference type="NCBI Taxonomy" id="36881"/>
    <lineage>
        <taxon>Eukaryota</taxon>
        <taxon>Viridiplantae</taxon>
        <taxon>Chlorophyta</taxon>
        <taxon>Pyramimonadophyceae</taxon>
        <taxon>Pyramimonadales</taxon>
        <taxon>Pyramimonadaceae</taxon>
        <taxon>Cymbomonas</taxon>
    </lineage>
</organism>
<comment type="caution">
    <text evidence="2">The sequence shown here is derived from an EMBL/GenBank/DDBJ whole genome shotgun (WGS) entry which is preliminary data.</text>
</comment>
<feature type="compositionally biased region" description="Basic and acidic residues" evidence="1">
    <location>
        <begin position="122"/>
        <end position="133"/>
    </location>
</feature>
<dbReference type="EMBL" id="LGRX02018926">
    <property type="protein sequence ID" value="KAK3259236.1"/>
    <property type="molecule type" value="Genomic_DNA"/>
</dbReference>
<name>A0AAE0FH78_9CHLO</name>
<proteinExistence type="predicted"/>
<protein>
    <submittedName>
        <fullName evidence="2">Uncharacterized protein</fullName>
    </submittedName>
</protein>
<gene>
    <name evidence="2" type="ORF">CYMTET_31752</name>
</gene>
<evidence type="ECO:0000256" key="1">
    <source>
        <dbReference type="SAM" id="MobiDB-lite"/>
    </source>
</evidence>
<feature type="region of interest" description="Disordered" evidence="1">
    <location>
        <begin position="47"/>
        <end position="149"/>
    </location>
</feature>
<feature type="compositionally biased region" description="Polar residues" evidence="1">
    <location>
        <begin position="135"/>
        <end position="148"/>
    </location>
</feature>